<feature type="compositionally biased region" description="Basic and acidic residues" evidence="1">
    <location>
        <begin position="109"/>
        <end position="128"/>
    </location>
</feature>
<dbReference type="eggNOG" id="COG4785">
    <property type="taxonomic scope" value="Bacteria"/>
</dbReference>
<protein>
    <submittedName>
        <fullName evidence="2">TPR repeat</fullName>
    </submittedName>
</protein>
<gene>
    <name evidence="2" type="ordered locus">Plut_1670</name>
</gene>
<proteinExistence type="predicted"/>
<reference evidence="3" key="1">
    <citation type="submission" date="2005-08" db="EMBL/GenBank/DDBJ databases">
        <title>Complete sequence of Pelodictyon luteolum DSM 273.</title>
        <authorList>
            <consortium name="US DOE Joint Genome Institute"/>
            <person name="Copeland A."/>
            <person name="Lucas S."/>
            <person name="Lapidus A."/>
            <person name="Barry K."/>
            <person name="Detter J.C."/>
            <person name="Glavina T."/>
            <person name="Hammon N."/>
            <person name="Israni S."/>
            <person name="Pitluck S."/>
            <person name="Bryant D."/>
            <person name="Schmutz J."/>
            <person name="Larimer F."/>
            <person name="Land M."/>
            <person name="Kyrpides N."/>
            <person name="Ivanova N."/>
            <person name="Richardson P."/>
        </authorList>
    </citation>
    <scope>NUCLEOTIDE SEQUENCE [LARGE SCALE GENOMIC DNA]</scope>
    <source>
        <strain evidence="3">DSM 273 / BCRC 81028 / 2530</strain>
    </source>
</reference>
<dbReference type="SUPFAM" id="SSF48452">
    <property type="entry name" value="TPR-like"/>
    <property type="match status" value="1"/>
</dbReference>
<dbReference type="STRING" id="319225.Plut_1670"/>
<dbReference type="Gene3D" id="1.25.40.10">
    <property type="entry name" value="Tetratricopeptide repeat domain"/>
    <property type="match status" value="2"/>
</dbReference>
<accession>Q3B2A7</accession>
<evidence type="ECO:0000313" key="2">
    <source>
        <dbReference type="EMBL" id="ABB24524.1"/>
    </source>
</evidence>
<dbReference type="HOGENOM" id="CLU_1841555_0_0_10"/>
<name>Q3B2A7_CHLL3</name>
<dbReference type="KEGG" id="plt:Plut_1670"/>
<keyword evidence="3" id="KW-1185">Reference proteome</keyword>
<dbReference type="SMART" id="SM00028">
    <property type="entry name" value="TPR"/>
    <property type="match status" value="2"/>
</dbReference>
<dbReference type="InterPro" id="IPR019734">
    <property type="entry name" value="TPR_rpt"/>
</dbReference>
<feature type="region of interest" description="Disordered" evidence="1">
    <location>
        <begin position="109"/>
        <end position="138"/>
    </location>
</feature>
<dbReference type="InterPro" id="IPR011990">
    <property type="entry name" value="TPR-like_helical_dom_sf"/>
</dbReference>
<dbReference type="OrthoDB" id="595327at2"/>
<dbReference type="EMBL" id="CP000096">
    <property type="protein sequence ID" value="ABB24524.1"/>
    <property type="molecule type" value="Genomic_DNA"/>
</dbReference>
<evidence type="ECO:0000256" key="1">
    <source>
        <dbReference type="SAM" id="MobiDB-lite"/>
    </source>
</evidence>
<evidence type="ECO:0000313" key="3">
    <source>
        <dbReference type="Proteomes" id="UP000002709"/>
    </source>
</evidence>
<dbReference type="Proteomes" id="UP000002709">
    <property type="component" value="Chromosome"/>
</dbReference>
<sequence>MLKDAMGLYRGSVEEISRTIKERPTDPMAWFDRGNARSSSCDWEGAALDYTMAMKTGLRFRESIIALGNRGVARAKLGDIDGAIGDFSAIVEKHPNNRRLLRAALRSRAEMKERKGDREGAKADRKLADLLPAEQTTT</sequence>
<dbReference type="RefSeq" id="WP_011358396.1">
    <property type="nucleotide sequence ID" value="NC_007512.1"/>
</dbReference>
<organism evidence="2 3">
    <name type="scientific">Chlorobium luteolum (strain DSM 273 / BCRC 81028 / 2530)</name>
    <name type="common">Pelodictyon luteolum</name>
    <dbReference type="NCBI Taxonomy" id="319225"/>
    <lineage>
        <taxon>Bacteria</taxon>
        <taxon>Pseudomonadati</taxon>
        <taxon>Chlorobiota</taxon>
        <taxon>Chlorobiia</taxon>
        <taxon>Chlorobiales</taxon>
        <taxon>Chlorobiaceae</taxon>
        <taxon>Chlorobium/Pelodictyon group</taxon>
        <taxon>Pelodictyon</taxon>
    </lineage>
</organism>
<dbReference type="AlphaFoldDB" id="Q3B2A7"/>